<reference evidence="4 5" key="1">
    <citation type="submission" date="2018-10" db="EMBL/GenBank/DDBJ databases">
        <title>Draft Genome Sequence of Bacteroides sp. KCTC 15687.</title>
        <authorList>
            <person name="Yu S.Y."/>
            <person name="Kim J.S."/>
            <person name="Oh B.S."/>
            <person name="Park S.H."/>
            <person name="Kang S.W."/>
            <person name="Park J.E."/>
            <person name="Choi S.H."/>
            <person name="Han K.I."/>
            <person name="Lee K.C."/>
            <person name="Eom M.K."/>
            <person name="Suh M.K."/>
            <person name="Lee D.H."/>
            <person name="Yoon H."/>
            <person name="Kim B."/>
            <person name="Yang S.J."/>
            <person name="Lee J.S."/>
            <person name="Lee J.H."/>
        </authorList>
    </citation>
    <scope>NUCLEOTIDE SEQUENCE [LARGE SCALE GENOMIC DNA]</scope>
    <source>
        <strain evidence="4 5">KCTC 15687</strain>
    </source>
</reference>
<evidence type="ECO:0000259" key="3">
    <source>
        <dbReference type="Pfam" id="PF07940"/>
    </source>
</evidence>
<keyword evidence="2" id="KW-0732">Signal</keyword>
<dbReference type="Proteomes" id="UP000288079">
    <property type="component" value="Unassembled WGS sequence"/>
</dbReference>
<organism evidence="4 5">
    <name type="scientific">Bacteroides faecalis</name>
    <dbReference type="NCBI Taxonomy" id="2447885"/>
    <lineage>
        <taxon>Bacteria</taxon>
        <taxon>Pseudomonadati</taxon>
        <taxon>Bacteroidota</taxon>
        <taxon>Bacteroidia</taxon>
        <taxon>Bacteroidales</taxon>
        <taxon>Bacteroidaceae</taxon>
        <taxon>Bacteroides</taxon>
    </lineage>
</organism>
<dbReference type="Pfam" id="PF07940">
    <property type="entry name" value="Hepar_II_III_C"/>
    <property type="match status" value="1"/>
</dbReference>
<evidence type="ECO:0000313" key="5">
    <source>
        <dbReference type="Proteomes" id="UP000288079"/>
    </source>
</evidence>
<dbReference type="SUPFAM" id="SSF48230">
    <property type="entry name" value="Chondroitin AC/alginate lyase"/>
    <property type="match status" value="1"/>
</dbReference>
<proteinExistence type="predicted"/>
<evidence type="ECO:0000313" key="4">
    <source>
        <dbReference type="EMBL" id="GCB35295.1"/>
    </source>
</evidence>
<accession>A0A401LUQ3</accession>
<evidence type="ECO:0000256" key="1">
    <source>
        <dbReference type="ARBA" id="ARBA00004196"/>
    </source>
</evidence>
<dbReference type="GO" id="GO:0030313">
    <property type="term" value="C:cell envelope"/>
    <property type="evidence" value="ECO:0007669"/>
    <property type="project" value="UniProtKB-SubCell"/>
</dbReference>
<name>A0A401LUQ3_9BACE</name>
<comment type="caution">
    <text evidence="4">The sequence shown here is derived from an EMBL/GenBank/DDBJ whole genome shotgun (WGS) entry which is preliminary data.</text>
</comment>
<dbReference type="AlphaFoldDB" id="A0A401LUQ3"/>
<dbReference type="InterPro" id="IPR012480">
    <property type="entry name" value="Hepar_II_III_C"/>
</dbReference>
<dbReference type="Gene3D" id="2.70.98.70">
    <property type="match status" value="1"/>
</dbReference>
<feature type="chain" id="PRO_5019335081" evidence="2">
    <location>
        <begin position="31"/>
        <end position="649"/>
    </location>
</feature>
<dbReference type="EMBL" id="BHWB01000005">
    <property type="protein sequence ID" value="GCB35295.1"/>
    <property type="molecule type" value="Genomic_DNA"/>
</dbReference>
<sequence length="649" mass="74105">MNKNTLNRMKHLLCIFLVAAFGSIPFKANAYTERNMLQKATDETTLKNVLVMQQAWVPYPAYTDRTAWDALMGPNKQRLIEAGEKLLNYKWQLIPATAYLEYERTGDRKVMENPYGANTQALNTLMLAELAEGKGRFIDQLLNGVYMSCEMNSWVLSAHLPYQSSKRSLPDFREQVIDLGSGGYGALMAWIHFFFHKSFDKINPVVSLQMRAAIKERILDPYMNNDKLWWMAFHWKPGQIINNWNPWCNSNVLQCFLLMENDKDRLAKAVYRTMQSVDKFINFVKSDGACEEGTSYWGHAAGKLYDYLQILSEGTGGKISLFAEPMIRRMGEYMSRSYVGNGWVVNFADASAQGGGDPLLIYRYGKAVNSNEMMGFAAYLLEGKKPYATMGNDAFRSLQSLLCYNDLERVTPKHDTPNITWYPETEFCYMQNKDGLFLATKGGFNNESHNHNDVGTFSLYVNTIPVFIDAGVGTYTKQTFSKDRYTIWTMQSDYHNLPMINGISQKFGQQYKAINTTCNEKKHTFSTDIAGAYPAEAKVKSWIRSYTLDGRKLTIADNYVLSEVLASNQINFLTWGKVTFPSAGKVSIEVKGQKVELNYPSQFKAELETIKLNDPRLSNVWGKEIYCITLKTEEKKETGNYKFVIQQMK</sequence>
<protein>
    <submittedName>
        <fullName evidence="4">Heparinase</fullName>
    </submittedName>
</protein>
<feature type="signal peptide" evidence="2">
    <location>
        <begin position="1"/>
        <end position="30"/>
    </location>
</feature>
<keyword evidence="5" id="KW-1185">Reference proteome</keyword>
<dbReference type="RefSeq" id="WP_200832902.1">
    <property type="nucleotide sequence ID" value="NZ_BHWB01000005.1"/>
</dbReference>
<feature type="domain" description="Heparinase II/III-like C-terminal" evidence="3">
    <location>
        <begin position="417"/>
        <end position="559"/>
    </location>
</feature>
<dbReference type="GO" id="GO:0016829">
    <property type="term" value="F:lyase activity"/>
    <property type="evidence" value="ECO:0007669"/>
    <property type="project" value="InterPro"/>
</dbReference>
<dbReference type="InterPro" id="IPR008929">
    <property type="entry name" value="Chondroitin_lyas"/>
</dbReference>
<gene>
    <name evidence="4" type="ORF">KGMB02408_22400</name>
</gene>
<dbReference type="Gene3D" id="1.50.10.100">
    <property type="entry name" value="Chondroitin AC/alginate lyase"/>
    <property type="match status" value="1"/>
</dbReference>
<comment type="subcellular location">
    <subcellularLocation>
        <location evidence="1">Cell envelope</location>
    </subcellularLocation>
</comment>
<evidence type="ECO:0000256" key="2">
    <source>
        <dbReference type="SAM" id="SignalP"/>
    </source>
</evidence>